<protein>
    <submittedName>
        <fullName evidence="2">Uncharacterized protein</fullName>
    </submittedName>
</protein>
<accession>A0A7S6R8A7</accession>
<keyword evidence="3" id="KW-1185">Reference proteome</keyword>
<evidence type="ECO:0000313" key="2">
    <source>
        <dbReference type="EMBL" id="QOV06313.1"/>
    </source>
</evidence>
<gene>
    <name evidence="2" type="ORF">CPT_Maja_093</name>
</gene>
<reference evidence="2 3" key="1">
    <citation type="submission" date="2020-07" db="EMBL/GenBank/DDBJ databases">
        <title>Complete genome sequence of Burkholderia gladioli phage Maja.</title>
        <authorList>
            <person name="Yu Z."/>
            <person name="Yao G.W."/>
            <person name="Guadalupe Vizoso-Pinto M."/>
            <person name="Sun L."/>
            <person name="Le T."/>
            <person name="Gonzalez C."/>
            <person name="Young R."/>
            <person name="Liu M."/>
        </authorList>
    </citation>
    <scope>NUCLEOTIDE SEQUENCE [LARGE SCALE GENOMIC DNA]</scope>
</reference>
<dbReference type="Proteomes" id="UP000593952">
    <property type="component" value="Segment"/>
</dbReference>
<dbReference type="EMBL" id="MT708549">
    <property type="protein sequence ID" value="QOV06313.1"/>
    <property type="molecule type" value="Genomic_DNA"/>
</dbReference>
<sequence>MSIELKVGQVWRAKRPKVAGPFFAPLVNDRQIVWIDSLGMTVQYDSPSVAQGRHYPKVSREAFEKWAGREVSGELPENGDWQKWDNEDLSNNK</sequence>
<evidence type="ECO:0000256" key="1">
    <source>
        <dbReference type="SAM" id="MobiDB-lite"/>
    </source>
</evidence>
<proteinExistence type="predicted"/>
<feature type="region of interest" description="Disordered" evidence="1">
    <location>
        <begin position="71"/>
        <end position="93"/>
    </location>
</feature>
<evidence type="ECO:0000313" key="3">
    <source>
        <dbReference type="Proteomes" id="UP000593952"/>
    </source>
</evidence>
<organism evidence="2 3">
    <name type="scientific">Burkholderia phage Maja</name>
    <dbReference type="NCBI Taxonomy" id="2767571"/>
    <lineage>
        <taxon>Viruses</taxon>
        <taxon>Duplodnaviria</taxon>
        <taxon>Heunggongvirae</taxon>
        <taxon>Uroviricota</taxon>
        <taxon>Caudoviricetes</taxon>
        <taxon>Lindbergviridae</taxon>
        <taxon>Gladiolivirus</taxon>
        <taxon>Gladiolivirus maja</taxon>
    </lineage>
</organism>
<name>A0A7S6R8A7_9CAUD</name>